<dbReference type="RefSeq" id="WP_307227516.1">
    <property type="nucleotide sequence ID" value="NZ_JAUSVF010000001.1"/>
</dbReference>
<proteinExistence type="predicted"/>
<evidence type="ECO:0000313" key="2">
    <source>
        <dbReference type="Proteomes" id="UP001230207"/>
    </source>
</evidence>
<reference evidence="1 2" key="1">
    <citation type="submission" date="2023-07" db="EMBL/GenBank/DDBJ databases">
        <title>Genomic Encyclopedia of Type Strains, Phase IV (KMG-IV): sequencing the most valuable type-strain genomes for metagenomic binning, comparative biology and taxonomic classification.</title>
        <authorList>
            <person name="Goeker M."/>
        </authorList>
    </citation>
    <scope>NUCLEOTIDE SEQUENCE [LARGE SCALE GENOMIC DNA]</scope>
    <source>
        <strain evidence="1 2">DSM 1112</strain>
    </source>
</reference>
<comment type="caution">
    <text evidence="1">The sequence shown here is derived from an EMBL/GenBank/DDBJ whole genome shotgun (WGS) entry which is preliminary data.</text>
</comment>
<name>A0ABU0BMU7_9HYPH</name>
<organism evidence="1 2">
    <name type="scientific">Pararhizobium capsulatum DSM 1112</name>
    <dbReference type="NCBI Taxonomy" id="1121113"/>
    <lineage>
        <taxon>Bacteria</taxon>
        <taxon>Pseudomonadati</taxon>
        <taxon>Pseudomonadota</taxon>
        <taxon>Alphaproteobacteria</taxon>
        <taxon>Hyphomicrobiales</taxon>
        <taxon>Rhizobiaceae</taxon>
        <taxon>Rhizobium/Agrobacterium group</taxon>
        <taxon>Pararhizobium</taxon>
    </lineage>
</organism>
<keyword evidence="2" id="KW-1185">Reference proteome</keyword>
<sequence length="100" mass="11148">MRLENDLAIRRQAGDILPDDVALGVGVGWHCLVGKPRLEIRDVTDEKTIVRQIKERRDRRSIFTDATCSFQADMQRVVNIASSATETPASIYECADVTDG</sequence>
<protein>
    <submittedName>
        <fullName evidence="1">Uncharacterized protein</fullName>
    </submittedName>
</protein>
<dbReference type="Proteomes" id="UP001230207">
    <property type="component" value="Unassembled WGS sequence"/>
</dbReference>
<dbReference type="EMBL" id="JAUSVF010000001">
    <property type="protein sequence ID" value="MDQ0318996.1"/>
    <property type="molecule type" value="Genomic_DNA"/>
</dbReference>
<evidence type="ECO:0000313" key="1">
    <source>
        <dbReference type="EMBL" id="MDQ0318996.1"/>
    </source>
</evidence>
<gene>
    <name evidence="1" type="ORF">QO002_001134</name>
</gene>
<accession>A0ABU0BMU7</accession>